<dbReference type="EMBL" id="JAQQWI010000007">
    <property type="protein sequence ID" value="KAK8026525.1"/>
    <property type="molecule type" value="Genomic_DNA"/>
</dbReference>
<comment type="caution">
    <text evidence="2">The sequence shown here is derived from an EMBL/GenBank/DDBJ whole genome shotgun (WGS) entry which is preliminary data.</text>
</comment>
<accession>A0ABR1S3S0</accession>
<dbReference type="Proteomes" id="UP001396898">
    <property type="component" value="Unassembled WGS sequence"/>
</dbReference>
<feature type="compositionally biased region" description="Low complexity" evidence="1">
    <location>
        <begin position="9"/>
        <end position="26"/>
    </location>
</feature>
<evidence type="ECO:0000256" key="1">
    <source>
        <dbReference type="SAM" id="MobiDB-lite"/>
    </source>
</evidence>
<gene>
    <name evidence="2" type="ORF">PG991_003581</name>
</gene>
<keyword evidence="3" id="KW-1185">Reference proteome</keyword>
<organism evidence="2 3">
    <name type="scientific">Apiospora marii</name>
    <dbReference type="NCBI Taxonomy" id="335849"/>
    <lineage>
        <taxon>Eukaryota</taxon>
        <taxon>Fungi</taxon>
        <taxon>Dikarya</taxon>
        <taxon>Ascomycota</taxon>
        <taxon>Pezizomycotina</taxon>
        <taxon>Sordariomycetes</taxon>
        <taxon>Xylariomycetidae</taxon>
        <taxon>Amphisphaeriales</taxon>
        <taxon>Apiosporaceae</taxon>
        <taxon>Apiospora</taxon>
    </lineage>
</organism>
<name>A0ABR1S3S0_9PEZI</name>
<sequence>MSLAMSINAAPATNTTTTDTSAHTPTPRLPSEPLHSPDPRGPICNFPNGPSHALQPLVRLNIAALYRRGDAPCTASPGPGKCTRVACDLGSAIWLCNDRDAETSAPCRVVGDYATIILDRCGFYDQARDEELVEGRLYDTSGPYGDVGPGWGNVVVGYDLGC</sequence>
<proteinExistence type="predicted"/>
<feature type="region of interest" description="Disordered" evidence="1">
    <location>
        <begin position="1"/>
        <end position="45"/>
    </location>
</feature>
<reference evidence="2 3" key="1">
    <citation type="submission" date="2023-01" db="EMBL/GenBank/DDBJ databases">
        <title>Analysis of 21 Apiospora genomes using comparative genomics revels a genus with tremendous synthesis potential of carbohydrate active enzymes and secondary metabolites.</title>
        <authorList>
            <person name="Sorensen T."/>
        </authorList>
    </citation>
    <scope>NUCLEOTIDE SEQUENCE [LARGE SCALE GENOMIC DNA]</scope>
    <source>
        <strain evidence="2 3">CBS 20057</strain>
    </source>
</reference>
<evidence type="ECO:0000313" key="3">
    <source>
        <dbReference type="Proteomes" id="UP001396898"/>
    </source>
</evidence>
<protein>
    <submittedName>
        <fullName evidence="2">Uncharacterized protein</fullName>
    </submittedName>
</protein>
<evidence type="ECO:0000313" key="2">
    <source>
        <dbReference type="EMBL" id="KAK8026525.1"/>
    </source>
</evidence>